<comment type="caution">
    <text evidence="4">The sequence shown here is derived from an EMBL/GenBank/DDBJ whole genome shotgun (WGS) entry which is preliminary data.</text>
</comment>
<proteinExistence type="predicted"/>
<evidence type="ECO:0000313" key="5">
    <source>
        <dbReference type="Proteomes" id="UP000037510"/>
    </source>
</evidence>
<keyword evidence="1" id="KW-0862">Zinc</keyword>
<dbReference type="EMBL" id="JTDY01000295">
    <property type="protein sequence ID" value="KOB77839.1"/>
    <property type="molecule type" value="Genomic_DNA"/>
</dbReference>
<gene>
    <name evidence="4" type="ORF">OBRU01_03367</name>
</gene>
<evidence type="ECO:0000313" key="4">
    <source>
        <dbReference type="EMBL" id="KOB77839.1"/>
    </source>
</evidence>
<dbReference type="PROSITE" id="PS00028">
    <property type="entry name" value="ZINC_FINGER_C2H2_1"/>
    <property type="match status" value="1"/>
</dbReference>
<feature type="compositionally biased region" description="Basic and acidic residues" evidence="2">
    <location>
        <begin position="1"/>
        <end position="10"/>
    </location>
</feature>
<keyword evidence="1" id="KW-0863">Zinc-finger</keyword>
<dbReference type="GO" id="GO:0008270">
    <property type="term" value="F:zinc ion binding"/>
    <property type="evidence" value="ECO:0007669"/>
    <property type="project" value="UniProtKB-KW"/>
</dbReference>
<keyword evidence="5" id="KW-1185">Reference proteome</keyword>
<feature type="region of interest" description="Disordered" evidence="2">
    <location>
        <begin position="1"/>
        <end position="72"/>
    </location>
</feature>
<evidence type="ECO:0000256" key="1">
    <source>
        <dbReference type="PROSITE-ProRule" id="PRU00042"/>
    </source>
</evidence>
<keyword evidence="1" id="KW-0479">Metal-binding</keyword>
<dbReference type="AlphaFoldDB" id="A0A0L7LR04"/>
<evidence type="ECO:0000259" key="3">
    <source>
        <dbReference type="PROSITE" id="PS50157"/>
    </source>
</evidence>
<dbReference type="PROSITE" id="PS50157">
    <property type="entry name" value="ZINC_FINGER_C2H2_2"/>
    <property type="match status" value="1"/>
</dbReference>
<sequence>MEPVEIKLEPEVLVEPGALPESEGFDETFERDPDSSDEDNVKEERSNSKIEKAKDKLLKKPNKKMDPTLKKGRVRAPLRVSGVRQHVPHALARADALEVTSEGGLSSFVLRYECPVCANVFHTRWHVQMHLKSHQKEGL</sequence>
<feature type="domain" description="C2H2-type" evidence="3">
    <location>
        <begin position="112"/>
        <end position="139"/>
    </location>
</feature>
<protein>
    <recommendedName>
        <fullName evidence="3">C2H2-type domain-containing protein</fullName>
    </recommendedName>
</protein>
<evidence type="ECO:0000256" key="2">
    <source>
        <dbReference type="SAM" id="MobiDB-lite"/>
    </source>
</evidence>
<organism evidence="4 5">
    <name type="scientific">Operophtera brumata</name>
    <name type="common">Winter moth</name>
    <name type="synonym">Phalaena brumata</name>
    <dbReference type="NCBI Taxonomy" id="104452"/>
    <lineage>
        <taxon>Eukaryota</taxon>
        <taxon>Metazoa</taxon>
        <taxon>Ecdysozoa</taxon>
        <taxon>Arthropoda</taxon>
        <taxon>Hexapoda</taxon>
        <taxon>Insecta</taxon>
        <taxon>Pterygota</taxon>
        <taxon>Neoptera</taxon>
        <taxon>Endopterygota</taxon>
        <taxon>Lepidoptera</taxon>
        <taxon>Glossata</taxon>
        <taxon>Ditrysia</taxon>
        <taxon>Geometroidea</taxon>
        <taxon>Geometridae</taxon>
        <taxon>Larentiinae</taxon>
        <taxon>Operophtera</taxon>
    </lineage>
</organism>
<name>A0A0L7LR04_OPEBR</name>
<dbReference type="Proteomes" id="UP000037510">
    <property type="component" value="Unassembled WGS sequence"/>
</dbReference>
<reference evidence="4 5" key="1">
    <citation type="journal article" date="2015" name="Genome Biol. Evol.">
        <title>The genome of winter moth (Operophtera brumata) provides a genomic perspective on sexual dimorphism and phenology.</title>
        <authorList>
            <person name="Derks M.F."/>
            <person name="Smit S."/>
            <person name="Salis L."/>
            <person name="Schijlen E."/>
            <person name="Bossers A."/>
            <person name="Mateman C."/>
            <person name="Pijl A.S."/>
            <person name="de Ridder D."/>
            <person name="Groenen M.A."/>
            <person name="Visser M.E."/>
            <person name="Megens H.J."/>
        </authorList>
    </citation>
    <scope>NUCLEOTIDE SEQUENCE [LARGE SCALE GENOMIC DNA]</scope>
    <source>
        <strain evidence="4">WM2013NL</strain>
        <tissue evidence="4">Head and thorax</tissue>
    </source>
</reference>
<feature type="compositionally biased region" description="Basic and acidic residues" evidence="2">
    <location>
        <begin position="42"/>
        <end position="69"/>
    </location>
</feature>
<accession>A0A0L7LR04</accession>
<dbReference type="InterPro" id="IPR013087">
    <property type="entry name" value="Znf_C2H2_type"/>
</dbReference>